<dbReference type="InterPro" id="IPR035437">
    <property type="entry name" value="SNase_OB-fold_sf"/>
</dbReference>
<dbReference type="EMBL" id="SMBK01000024">
    <property type="protein sequence ID" value="TCU31772.1"/>
    <property type="molecule type" value="Genomic_DNA"/>
</dbReference>
<feature type="compositionally biased region" description="Basic and acidic residues" evidence="1">
    <location>
        <begin position="218"/>
        <end position="229"/>
    </location>
</feature>
<proteinExistence type="predicted"/>
<organism evidence="2 3">
    <name type="scientific">Rhizobium azibense</name>
    <dbReference type="NCBI Taxonomy" id="1136135"/>
    <lineage>
        <taxon>Bacteria</taxon>
        <taxon>Pseudomonadati</taxon>
        <taxon>Pseudomonadota</taxon>
        <taxon>Alphaproteobacteria</taxon>
        <taxon>Hyphomicrobiales</taxon>
        <taxon>Rhizobiaceae</taxon>
        <taxon>Rhizobium/Agrobacterium group</taxon>
        <taxon>Rhizobium</taxon>
    </lineage>
</organism>
<dbReference type="RefSeq" id="WP_132554030.1">
    <property type="nucleotide sequence ID" value="NZ_SMBK01000024.1"/>
</dbReference>
<comment type="caution">
    <text evidence="2">The sequence shown here is derived from an EMBL/GenBank/DDBJ whole genome shotgun (WGS) entry which is preliminary data.</text>
</comment>
<evidence type="ECO:0008006" key="4">
    <source>
        <dbReference type="Google" id="ProtNLM"/>
    </source>
</evidence>
<name>A0A4R3REH9_9HYPH</name>
<dbReference type="Proteomes" id="UP000295507">
    <property type="component" value="Unassembled WGS sequence"/>
</dbReference>
<evidence type="ECO:0000313" key="2">
    <source>
        <dbReference type="EMBL" id="TCU31772.1"/>
    </source>
</evidence>
<accession>A0A4R3REH9</accession>
<feature type="region of interest" description="Disordered" evidence="1">
    <location>
        <begin position="218"/>
        <end position="248"/>
    </location>
</feature>
<feature type="region of interest" description="Disordered" evidence="1">
    <location>
        <begin position="24"/>
        <end position="103"/>
    </location>
</feature>
<gene>
    <name evidence="2" type="ORF">EV129_1245</name>
</gene>
<dbReference type="Gene3D" id="2.40.50.90">
    <property type="match status" value="1"/>
</dbReference>
<protein>
    <recommendedName>
        <fullName evidence="4">Endonuclease YncB(Thermonuclease family)</fullName>
    </recommendedName>
</protein>
<sequence>MRPAALLTAVAGITIVAGMLAVGSRRPAGPDATQGASEEPVTTAKSGETPGPPPARSDPKITMSARPVDQASRSYPAQADGKPLERVVTPKPERPKPEPEPQKAAILPRPIAESAGILGFGNRKLRLAGIVPTQADKVCKEPDGNEWPCGMLAKTNFRLFLRLRSVTCDLEDANWTGITTASCKIGVQDLSEWLVENGWADAADGSALAEAGAQAKAEKKGVYGEDPRKGAPLTLPPAPQLDNPLDPN</sequence>
<feature type="compositionally biased region" description="Basic and acidic residues" evidence="1">
    <location>
        <begin position="91"/>
        <end position="101"/>
    </location>
</feature>
<dbReference type="SUPFAM" id="SSF50199">
    <property type="entry name" value="Staphylococcal nuclease"/>
    <property type="match status" value="1"/>
</dbReference>
<reference evidence="2 3" key="1">
    <citation type="submission" date="2019-03" db="EMBL/GenBank/DDBJ databases">
        <title>Genomic Encyclopedia of Type Strains, Phase IV (KMG-V): Genome sequencing to study the core and pangenomes of soil and plant-associated prokaryotes.</title>
        <authorList>
            <person name="Whitman W."/>
        </authorList>
    </citation>
    <scope>NUCLEOTIDE SEQUENCE [LARGE SCALE GENOMIC DNA]</scope>
    <source>
        <strain evidence="2 3">IE4868</strain>
    </source>
</reference>
<evidence type="ECO:0000313" key="3">
    <source>
        <dbReference type="Proteomes" id="UP000295507"/>
    </source>
</evidence>
<dbReference type="AlphaFoldDB" id="A0A4R3REH9"/>
<evidence type="ECO:0000256" key="1">
    <source>
        <dbReference type="SAM" id="MobiDB-lite"/>
    </source>
</evidence>